<dbReference type="InterPro" id="IPR003661">
    <property type="entry name" value="HisK_dim/P_dom"/>
</dbReference>
<dbReference type="GO" id="GO:0000155">
    <property type="term" value="F:phosphorelay sensor kinase activity"/>
    <property type="evidence" value="ECO:0007669"/>
    <property type="project" value="InterPro"/>
</dbReference>
<dbReference type="Proteomes" id="UP000253606">
    <property type="component" value="Chromosome"/>
</dbReference>
<keyword evidence="6" id="KW-1185">Reference proteome</keyword>
<keyword evidence="5" id="KW-0418">Kinase</keyword>
<dbReference type="SUPFAM" id="SSF47384">
    <property type="entry name" value="Homodimeric domain of signal transducing histidine kinase"/>
    <property type="match status" value="1"/>
</dbReference>
<dbReference type="SMART" id="SM00388">
    <property type="entry name" value="HisKA"/>
    <property type="match status" value="1"/>
</dbReference>
<protein>
    <recommendedName>
        <fullName evidence="2">histidine kinase</fullName>
        <ecNumber evidence="2">2.7.13.3</ecNumber>
    </recommendedName>
</protein>
<feature type="region of interest" description="Disordered" evidence="3">
    <location>
        <begin position="1"/>
        <end position="20"/>
    </location>
</feature>
<evidence type="ECO:0000256" key="2">
    <source>
        <dbReference type="ARBA" id="ARBA00012438"/>
    </source>
</evidence>
<gene>
    <name evidence="5" type="ORF">ACPOL_3988</name>
</gene>
<sequence>MLQNAITKTGSLTARSFPNVPRNDPAPESLIAVGRMVAFISHDLRQPLSAILANAEFLSRSDLSEVQRFAYYQEIRRDIYRINELIGYLLECSKGR</sequence>
<evidence type="ECO:0000256" key="3">
    <source>
        <dbReference type="SAM" id="MobiDB-lite"/>
    </source>
</evidence>
<accession>A0A2Z5G3K6</accession>
<dbReference type="KEGG" id="abas:ACPOL_3988"/>
<dbReference type="OrthoDB" id="9806130at2"/>
<organism evidence="5 6">
    <name type="scientific">Acidisarcina polymorpha</name>
    <dbReference type="NCBI Taxonomy" id="2211140"/>
    <lineage>
        <taxon>Bacteria</taxon>
        <taxon>Pseudomonadati</taxon>
        <taxon>Acidobacteriota</taxon>
        <taxon>Terriglobia</taxon>
        <taxon>Terriglobales</taxon>
        <taxon>Acidobacteriaceae</taxon>
        <taxon>Acidisarcina</taxon>
    </lineage>
</organism>
<dbReference type="AlphaFoldDB" id="A0A2Z5G3K6"/>
<dbReference type="Gene3D" id="1.10.287.130">
    <property type="match status" value="1"/>
</dbReference>
<dbReference type="EC" id="2.7.13.3" evidence="2"/>
<evidence type="ECO:0000313" key="6">
    <source>
        <dbReference type="Proteomes" id="UP000253606"/>
    </source>
</evidence>
<proteinExistence type="predicted"/>
<evidence type="ECO:0000259" key="4">
    <source>
        <dbReference type="SMART" id="SM00388"/>
    </source>
</evidence>
<reference evidence="5 6" key="1">
    <citation type="journal article" date="2018" name="Front. Microbiol.">
        <title>Hydrolytic Capabilities as a Key to Environmental Success: Chitinolytic and Cellulolytic Acidobacteria From Acidic Sub-arctic Soils and Boreal Peatlands.</title>
        <authorList>
            <person name="Belova S.E."/>
            <person name="Ravin N.V."/>
            <person name="Pankratov T.A."/>
            <person name="Rakitin A.L."/>
            <person name="Ivanova A.A."/>
            <person name="Beletsky A.V."/>
            <person name="Mardanov A.V."/>
            <person name="Sinninghe Damste J.S."/>
            <person name="Dedysh S.N."/>
        </authorList>
    </citation>
    <scope>NUCLEOTIDE SEQUENCE [LARGE SCALE GENOMIC DNA]</scope>
    <source>
        <strain evidence="5 6">SBC82</strain>
    </source>
</reference>
<name>A0A2Z5G3K6_9BACT</name>
<keyword evidence="5" id="KW-0808">Transferase</keyword>
<dbReference type="CDD" id="cd00082">
    <property type="entry name" value="HisKA"/>
    <property type="match status" value="1"/>
</dbReference>
<dbReference type="Pfam" id="PF00512">
    <property type="entry name" value="HisKA"/>
    <property type="match status" value="1"/>
</dbReference>
<comment type="catalytic activity">
    <reaction evidence="1">
        <text>ATP + protein L-histidine = ADP + protein N-phospho-L-histidine.</text>
        <dbReference type="EC" id="2.7.13.3"/>
    </reaction>
</comment>
<feature type="domain" description="Signal transduction histidine kinase dimerisation/phosphoacceptor" evidence="4">
    <location>
        <begin position="32"/>
        <end position="96"/>
    </location>
</feature>
<evidence type="ECO:0000313" key="5">
    <source>
        <dbReference type="EMBL" id="AXC13267.1"/>
    </source>
</evidence>
<dbReference type="EMBL" id="CP030840">
    <property type="protein sequence ID" value="AXC13267.1"/>
    <property type="molecule type" value="Genomic_DNA"/>
</dbReference>
<feature type="compositionally biased region" description="Polar residues" evidence="3">
    <location>
        <begin position="1"/>
        <end position="16"/>
    </location>
</feature>
<evidence type="ECO:0000256" key="1">
    <source>
        <dbReference type="ARBA" id="ARBA00000085"/>
    </source>
</evidence>
<dbReference type="InterPro" id="IPR036097">
    <property type="entry name" value="HisK_dim/P_sf"/>
</dbReference>